<dbReference type="RefSeq" id="WP_000334956.1">
    <property type="nucleotide sequence ID" value="NZ_CP021061.1"/>
</dbReference>
<keyword evidence="3" id="KW-1185">Reference proteome</keyword>
<dbReference type="EMBL" id="CP021061">
    <property type="protein sequence ID" value="ARP57232.1"/>
    <property type="molecule type" value="Genomic_DNA"/>
</dbReference>
<dbReference type="GeneID" id="67468184"/>
<protein>
    <recommendedName>
        <fullName evidence="4">Phage protein</fullName>
    </recommendedName>
</protein>
<sequence>MCIKCLVKELAATVAGVEVTEEVVGKATEEQVRELRRIRKETEAIKEVVAKELKTELEPIKEKYKKKLENATKGLEEWHDAVWADIHSELGVNGEDDLTLDAETGEITKQVIKKKESSNLH</sequence>
<evidence type="ECO:0000256" key="1">
    <source>
        <dbReference type="SAM" id="Coils"/>
    </source>
</evidence>
<dbReference type="Proteomes" id="UP000194143">
    <property type="component" value="Chromosome"/>
</dbReference>
<dbReference type="AlphaFoldDB" id="A0A1W6WKW5"/>
<accession>A0A1W6WKW5</accession>
<evidence type="ECO:0000313" key="2">
    <source>
        <dbReference type="EMBL" id="ARP57232.1"/>
    </source>
</evidence>
<evidence type="ECO:0008006" key="4">
    <source>
        <dbReference type="Google" id="ProtNLM"/>
    </source>
</evidence>
<proteinExistence type="predicted"/>
<keyword evidence="1" id="KW-0175">Coiled coil</keyword>
<organism evidence="2 3">
    <name type="scientific">Bacillus thuringiensis</name>
    <dbReference type="NCBI Taxonomy" id="1428"/>
    <lineage>
        <taxon>Bacteria</taxon>
        <taxon>Bacillati</taxon>
        <taxon>Bacillota</taxon>
        <taxon>Bacilli</taxon>
        <taxon>Bacillales</taxon>
        <taxon>Bacillaceae</taxon>
        <taxon>Bacillus</taxon>
        <taxon>Bacillus cereus group</taxon>
    </lineage>
</organism>
<gene>
    <name evidence="2" type="ORF">CAB88_09055</name>
</gene>
<evidence type="ECO:0000313" key="3">
    <source>
        <dbReference type="Proteomes" id="UP000194143"/>
    </source>
</evidence>
<feature type="coiled-coil region" evidence="1">
    <location>
        <begin position="50"/>
        <end position="81"/>
    </location>
</feature>
<reference evidence="2 3" key="1">
    <citation type="submission" date="2017-04" db="EMBL/GenBank/DDBJ databases">
        <title>Complete Genome Sequence of Bacillus thuringiensis type Strain ATCC 10792.</title>
        <authorList>
            <person name="Oh D.-H."/>
            <person name="Park B.-J."/>
            <person name="Shuai W."/>
            <person name="Chelliah R."/>
        </authorList>
    </citation>
    <scope>NUCLEOTIDE SEQUENCE [LARGE SCALE GENOMIC DNA]</scope>
    <source>
        <strain evidence="2 3">ATCC 10792</strain>
    </source>
</reference>
<name>A0A1W6WKW5_BACTU</name>